<evidence type="ECO:0000313" key="3">
    <source>
        <dbReference type="EMBL" id="CUA94885.1"/>
    </source>
</evidence>
<feature type="domain" description="Glycosyltransferase subfamily 4-like N-terminal" evidence="2">
    <location>
        <begin position="50"/>
        <end position="182"/>
    </location>
</feature>
<dbReference type="Pfam" id="PF00534">
    <property type="entry name" value="Glycos_transf_1"/>
    <property type="match status" value="1"/>
</dbReference>
<evidence type="ECO:0000313" key="4">
    <source>
        <dbReference type="Proteomes" id="UP000183900"/>
    </source>
</evidence>
<dbReference type="Gene3D" id="3.40.50.2000">
    <property type="entry name" value="Glycogen Phosphorylase B"/>
    <property type="match status" value="2"/>
</dbReference>
<sequence>MKKKILVYRSRLLPISETFVYDHIQSLKNFDVIVAGIRRVEGIDLSKTNLHTQFKDRPSIGDLVKHLMFPSKSTLIKNLIEQKPDLIHAHFAVDAIEIMPLAMMANIPLIVTLHGYDATTKLSSHLMSRNPYQLNYALRRYKLFERASRFLAVSEHIRDAALNNGFPEDKVGIHYLGIDLERFAAPATAPACDQVDILFVGRLVEKKGVRYLIEAASLLAKDGFSPTIKIIGDGPLRKTLQNQPRHPQAKIEFLGAQPRDVVKSHLDRAKVLCMPSVQAQNGDTEGLPIVALEAQCAKVPVVAFNQSPINEAILDRVTGWLAEPNSSASLASALKTVLLNDDLARSLGEAGRDFVTQRFDIKLRSNILSDIYLREIDKNKKKA</sequence>
<reference evidence="4" key="1">
    <citation type="submission" date="2015-08" db="EMBL/GenBank/DDBJ databases">
        <authorList>
            <person name="Varghese N."/>
        </authorList>
    </citation>
    <scope>NUCLEOTIDE SEQUENCE [LARGE SCALE GENOMIC DNA]</scope>
    <source>
        <strain evidence="4">DSM 23407</strain>
    </source>
</reference>
<protein>
    <submittedName>
        <fullName evidence="3">Glycosyltransferase involved in cell wall bisynthesis</fullName>
    </submittedName>
</protein>
<dbReference type="PANTHER" id="PTHR45947:SF14">
    <property type="entry name" value="SLL1723 PROTEIN"/>
    <property type="match status" value="1"/>
</dbReference>
<evidence type="ECO:0000259" key="2">
    <source>
        <dbReference type="Pfam" id="PF13439"/>
    </source>
</evidence>
<keyword evidence="3" id="KW-0808">Transferase</keyword>
<gene>
    <name evidence="3" type="ORF">Ga0061067_103345</name>
</gene>
<dbReference type="Pfam" id="PF13439">
    <property type="entry name" value="Glyco_transf_4"/>
    <property type="match status" value="1"/>
</dbReference>
<name>A0A0K6HVG3_9HYPH</name>
<organism evidence="3 4">
    <name type="scientific">Pannonibacter indicus</name>
    <dbReference type="NCBI Taxonomy" id="466044"/>
    <lineage>
        <taxon>Bacteria</taxon>
        <taxon>Pseudomonadati</taxon>
        <taxon>Pseudomonadota</taxon>
        <taxon>Alphaproteobacteria</taxon>
        <taxon>Hyphomicrobiales</taxon>
        <taxon>Stappiaceae</taxon>
        <taxon>Pannonibacter</taxon>
    </lineage>
</organism>
<proteinExistence type="predicted"/>
<evidence type="ECO:0000259" key="1">
    <source>
        <dbReference type="Pfam" id="PF00534"/>
    </source>
</evidence>
<dbReference type="InterPro" id="IPR050194">
    <property type="entry name" value="Glycosyltransferase_grp1"/>
</dbReference>
<dbReference type="InterPro" id="IPR001296">
    <property type="entry name" value="Glyco_trans_1"/>
</dbReference>
<dbReference type="GO" id="GO:0016757">
    <property type="term" value="F:glycosyltransferase activity"/>
    <property type="evidence" value="ECO:0007669"/>
    <property type="project" value="InterPro"/>
</dbReference>
<dbReference type="EMBL" id="CYHE01000003">
    <property type="protein sequence ID" value="CUA94885.1"/>
    <property type="molecule type" value="Genomic_DNA"/>
</dbReference>
<dbReference type="PANTHER" id="PTHR45947">
    <property type="entry name" value="SULFOQUINOVOSYL TRANSFERASE SQD2"/>
    <property type="match status" value="1"/>
</dbReference>
<accession>A0A0K6HVG3</accession>
<keyword evidence="4" id="KW-1185">Reference proteome</keyword>
<dbReference type="AlphaFoldDB" id="A0A0K6HVG3"/>
<dbReference type="InterPro" id="IPR028098">
    <property type="entry name" value="Glyco_trans_4-like_N"/>
</dbReference>
<feature type="domain" description="Glycosyl transferase family 1" evidence="1">
    <location>
        <begin position="193"/>
        <end position="353"/>
    </location>
</feature>
<dbReference type="Proteomes" id="UP000183900">
    <property type="component" value="Unassembled WGS sequence"/>
</dbReference>
<dbReference type="SUPFAM" id="SSF53756">
    <property type="entry name" value="UDP-Glycosyltransferase/glycogen phosphorylase"/>
    <property type="match status" value="1"/>
</dbReference>
<dbReference type="RefSeq" id="WP_072242553.1">
    <property type="nucleotide sequence ID" value="NZ_CYHE01000003.1"/>
</dbReference>